<dbReference type="PANTHER" id="PTHR37828:SF1">
    <property type="entry name" value="YCII-RELATED DOMAIN-CONTAINING PROTEIN"/>
    <property type="match status" value="1"/>
</dbReference>
<dbReference type="RefSeq" id="WP_101183815.1">
    <property type="nucleotide sequence ID" value="NZ_CP031218.1"/>
</dbReference>
<organism evidence="3 4">
    <name type="scientific">Malaciobacter halophilus</name>
    <dbReference type="NCBI Taxonomy" id="197482"/>
    <lineage>
        <taxon>Bacteria</taxon>
        <taxon>Pseudomonadati</taxon>
        <taxon>Campylobacterota</taxon>
        <taxon>Epsilonproteobacteria</taxon>
        <taxon>Campylobacterales</taxon>
        <taxon>Arcobacteraceae</taxon>
        <taxon>Malaciobacter</taxon>
    </lineage>
</organism>
<dbReference type="InterPro" id="IPR005545">
    <property type="entry name" value="YCII"/>
</dbReference>
<comment type="caution">
    <text evidence="3">The sequence shown here is derived from an EMBL/GenBank/DDBJ whole genome shotgun (WGS) entry which is preliminary data.</text>
</comment>
<sequence>MFIINLNYVKPLEEVDKYLSEHLKYLEKQYSLGNFVASGKKIPRTGGVILSKMNFLTDLKKVLREDPFHKANLATYEITEFVPSMTSKEFEGLKELA</sequence>
<dbReference type="Pfam" id="PF03795">
    <property type="entry name" value="YCII"/>
    <property type="match status" value="1"/>
</dbReference>
<evidence type="ECO:0000313" key="4">
    <source>
        <dbReference type="Proteomes" id="UP000233248"/>
    </source>
</evidence>
<dbReference type="KEGG" id="ahs:AHALO_1220"/>
<evidence type="ECO:0000313" key="3">
    <source>
        <dbReference type="EMBL" id="PKI81636.1"/>
    </source>
</evidence>
<dbReference type="PANTHER" id="PTHR37828">
    <property type="entry name" value="GSR2449 PROTEIN"/>
    <property type="match status" value="1"/>
</dbReference>
<keyword evidence="4" id="KW-1185">Reference proteome</keyword>
<dbReference type="Proteomes" id="UP000233248">
    <property type="component" value="Unassembled WGS sequence"/>
</dbReference>
<name>A0A2N1J528_9BACT</name>
<dbReference type="EMBL" id="NXIF01000011">
    <property type="protein sequence ID" value="PKI81636.1"/>
    <property type="molecule type" value="Genomic_DNA"/>
</dbReference>
<keyword evidence="3" id="KW-0378">Hydrolase</keyword>
<proteinExistence type="inferred from homology"/>
<gene>
    <name evidence="3" type="ORF">CP960_03330</name>
</gene>
<evidence type="ECO:0000256" key="1">
    <source>
        <dbReference type="ARBA" id="ARBA00007689"/>
    </source>
</evidence>
<protein>
    <submittedName>
        <fullName evidence="3">GTP cyclohydrolase</fullName>
    </submittedName>
</protein>
<dbReference type="AlphaFoldDB" id="A0A2N1J528"/>
<dbReference type="SUPFAM" id="SSF54909">
    <property type="entry name" value="Dimeric alpha+beta barrel"/>
    <property type="match status" value="1"/>
</dbReference>
<evidence type="ECO:0000259" key="2">
    <source>
        <dbReference type="Pfam" id="PF03795"/>
    </source>
</evidence>
<reference evidence="3 4" key="1">
    <citation type="submission" date="2017-09" db="EMBL/GenBank/DDBJ databases">
        <title>Genomics of the genus Arcobacter.</title>
        <authorList>
            <person name="Perez-Cataluna A."/>
            <person name="Figueras M.J."/>
            <person name="Salas-Masso N."/>
        </authorList>
    </citation>
    <scope>NUCLEOTIDE SEQUENCE [LARGE SCALE GENOMIC DNA]</scope>
    <source>
        <strain evidence="3 4">DSM 18005</strain>
    </source>
</reference>
<accession>A0A2N1J528</accession>
<dbReference type="OrthoDB" id="9814407at2"/>
<feature type="domain" description="YCII-related" evidence="2">
    <location>
        <begin position="1"/>
        <end position="81"/>
    </location>
</feature>
<comment type="similarity">
    <text evidence="1">Belongs to the YciI family.</text>
</comment>
<dbReference type="InterPro" id="IPR011008">
    <property type="entry name" value="Dimeric_a/b-barrel"/>
</dbReference>
<dbReference type="GO" id="GO:0016787">
    <property type="term" value="F:hydrolase activity"/>
    <property type="evidence" value="ECO:0007669"/>
    <property type="project" value="UniProtKB-KW"/>
</dbReference>